<dbReference type="Gene3D" id="3.55.50.10">
    <property type="entry name" value="Baseplate protein-like domains"/>
    <property type="match status" value="1"/>
</dbReference>
<dbReference type="SUPFAM" id="SSF69279">
    <property type="entry name" value="Phage tail proteins"/>
    <property type="match status" value="1"/>
</dbReference>
<dbReference type="EMBL" id="JAAXKY010000134">
    <property type="protein sequence ID" value="NMH81196.1"/>
    <property type="molecule type" value="Genomic_DNA"/>
</dbReference>
<evidence type="ECO:0000259" key="1">
    <source>
        <dbReference type="Pfam" id="PF04717"/>
    </source>
</evidence>
<evidence type="ECO:0000313" key="2">
    <source>
        <dbReference type="EMBL" id="NMH81196.1"/>
    </source>
</evidence>
<sequence>MSEKIYTNVLEVQMNGTKLPDPLARLLISGWADSSMNLPSAFELTFSDPHSDVTTTFSQLAIGAKVQMSVAADGQIGQPLLTGEVTALEADADRNGRTLRVRGYDAAHRLQRNRRIAGYPNMTASDIVRKLATQNTLQVGKIDSTPTVYEMATQPNVTDWDFMSRLALENDVYLYVDRTGKLQFTARRDASGAPADTTTSEKSPYVLQFGANALRCRVGVTSAGQVNTVTVRGWDVPTKRTLTAQVTATKTDGTQIDVTPAEVTTKFGKAALTDSDVPYTTQSQVQHAATALADDVASSFAEMEVAVTGTPELGPGVPVALNGAGRPFEGKYTVTSARHVFESGQQYLTWVEVTGRQIRSLYGLASGGGQSAPVMPSMANALVSNVKDPTKQGRVKVKFPWLSDTYESGWCRVAQFGGVRGGGSVLPEVNDEVLVGFDRGSLEHPYVLAGLYNGVDRPTPDTSRLDQVDGVSGAVNWRSMASRSGHMVELLDAKTKATTGIRMRTGDGALTMYLDQTKTTITVDSKGAVSIKGTVSVSIEAGGDLSLKGGGAVNIDAGGALSLKAGGDVAMNAVGAATIDAVGTVTMNSAGPVEVGSVSAITINAPAVALDGGVLANGVPVI</sequence>
<reference evidence="2 3" key="1">
    <citation type="submission" date="2020-04" db="EMBL/GenBank/DDBJ databases">
        <authorList>
            <person name="Klaysubun C."/>
            <person name="Duangmal K."/>
            <person name="Lipun K."/>
        </authorList>
    </citation>
    <scope>NUCLEOTIDE SEQUENCE [LARGE SCALE GENOMIC DNA]</scope>
    <source>
        <strain evidence="2 3">JCM 11839</strain>
    </source>
</reference>
<keyword evidence="3" id="KW-1185">Reference proteome</keyword>
<dbReference type="SUPFAM" id="SSF69255">
    <property type="entry name" value="gp5 N-terminal domain-like"/>
    <property type="match status" value="1"/>
</dbReference>
<dbReference type="InterPro" id="IPR006531">
    <property type="entry name" value="Gp5/Vgr_OB"/>
</dbReference>
<gene>
    <name evidence="2" type="ORF">HF577_29395</name>
</gene>
<dbReference type="NCBIfam" id="NF033848">
    <property type="entry name" value="VgrG_rel"/>
    <property type="match status" value="1"/>
</dbReference>
<proteinExistence type="predicted"/>
<dbReference type="Pfam" id="PF04717">
    <property type="entry name" value="Phage_base_V"/>
    <property type="match status" value="1"/>
</dbReference>
<dbReference type="RefSeq" id="WP_169399238.1">
    <property type="nucleotide sequence ID" value="NZ_BAAAJH010000005.1"/>
</dbReference>
<protein>
    <submittedName>
        <fullName evidence="2">VgrG-related protein</fullName>
    </submittedName>
</protein>
<dbReference type="Pfam" id="PF05954">
    <property type="entry name" value="Phage_GPD"/>
    <property type="match status" value="1"/>
</dbReference>
<comment type="caution">
    <text evidence="2">The sequence shown here is derived from an EMBL/GenBank/DDBJ whole genome shotgun (WGS) entry which is preliminary data.</text>
</comment>
<organism evidence="2 3">
    <name type="scientific">Pseudonocardia xinjiangensis</name>
    <dbReference type="NCBI Taxonomy" id="75289"/>
    <lineage>
        <taxon>Bacteria</taxon>
        <taxon>Bacillati</taxon>
        <taxon>Actinomycetota</taxon>
        <taxon>Actinomycetes</taxon>
        <taxon>Pseudonocardiales</taxon>
        <taxon>Pseudonocardiaceae</taxon>
        <taxon>Pseudonocardia</taxon>
    </lineage>
</organism>
<evidence type="ECO:0000313" key="3">
    <source>
        <dbReference type="Proteomes" id="UP001296706"/>
    </source>
</evidence>
<dbReference type="SUPFAM" id="SSF69349">
    <property type="entry name" value="Phage fibre proteins"/>
    <property type="match status" value="1"/>
</dbReference>
<dbReference type="InterPro" id="IPR047702">
    <property type="entry name" value="VgrG-rel"/>
</dbReference>
<dbReference type="Proteomes" id="UP001296706">
    <property type="component" value="Unassembled WGS sequence"/>
</dbReference>
<dbReference type="Gene3D" id="2.40.50.230">
    <property type="entry name" value="Gp5 N-terminal domain"/>
    <property type="match status" value="1"/>
</dbReference>
<dbReference type="InterPro" id="IPR037026">
    <property type="entry name" value="Vgr_OB-fold_dom_sf"/>
</dbReference>
<dbReference type="Gene3D" id="2.30.110.50">
    <property type="match status" value="1"/>
</dbReference>
<dbReference type="Gene3D" id="4.10.220.110">
    <property type="match status" value="1"/>
</dbReference>
<name>A0ABX1RLC2_9PSEU</name>
<feature type="domain" description="Gp5/Type VI secretion system Vgr protein OB-fold" evidence="1">
    <location>
        <begin position="381"/>
        <end position="452"/>
    </location>
</feature>
<accession>A0ABX1RLC2</accession>